<dbReference type="PANTHER" id="PTHR34696">
    <property type="entry name" value="PHOSPHORIBOSYLFORMYLGLYCINAMIDINE SYNTHASE SUBUNIT PURS"/>
    <property type="match status" value="1"/>
</dbReference>
<dbReference type="GO" id="GO:0006189">
    <property type="term" value="P:'de novo' IMP biosynthetic process"/>
    <property type="evidence" value="ECO:0007669"/>
    <property type="project" value="UniProtKB-UniRule"/>
</dbReference>
<dbReference type="NCBIfam" id="NF004630">
    <property type="entry name" value="PRK05974.1"/>
    <property type="match status" value="1"/>
</dbReference>
<dbReference type="GO" id="GO:0005524">
    <property type="term" value="F:ATP binding"/>
    <property type="evidence" value="ECO:0007669"/>
    <property type="project" value="UniProtKB-UniRule"/>
</dbReference>
<name>A0A0A2C4R4_PROMR</name>
<keyword evidence="3 6" id="KW-0547">Nucleotide-binding</keyword>
<comment type="caution">
    <text evidence="7">The sequence shown here is derived from an EMBL/GenBank/DDBJ whole genome shotgun (WGS) entry which is preliminary data.</text>
</comment>
<sequence length="90" mass="10150">MSLFKARVFVHLRPSVLDPAGEATRSATKRLGIDGVTQLRIGKSIELEIEAADREDARSKIELMSDRLLANPVIEDWTLEFKDEQKALKN</sequence>
<evidence type="ECO:0000313" key="7">
    <source>
        <dbReference type="EMBL" id="KGG19604.1"/>
    </source>
</evidence>
<dbReference type="PANTHER" id="PTHR34696:SF1">
    <property type="entry name" value="PHOSPHORIBOSYLFORMYLGLYCINAMIDINE SYNTHASE SUBUNIT PURS"/>
    <property type="match status" value="1"/>
</dbReference>
<comment type="similarity">
    <text evidence="6">Belongs to the PurS family.</text>
</comment>
<accession>A0A0A2C4R4</accession>
<proteinExistence type="inferred from homology"/>
<dbReference type="RefSeq" id="WP_036907277.1">
    <property type="nucleotide sequence ID" value="NZ_CP138967.1"/>
</dbReference>
<comment type="subunit">
    <text evidence="6">Part of the FGAM synthase complex composed of 1 PurL, 1 PurQ and 2 PurS subunits.</text>
</comment>
<comment type="function">
    <text evidence="6">Part of the phosphoribosylformylglycinamidine synthase complex involved in the purines biosynthetic pathway. Catalyzes the ATP-dependent conversion of formylglycinamide ribonucleotide (FGAR) and glutamine to yield formylglycinamidine ribonucleotide (FGAM) and glutamate. The FGAM synthase complex is composed of three subunits. PurQ produces an ammonia molecule by converting glutamine to glutamate. PurL transfers the ammonia molecule to FGAR to form FGAM in an ATP-dependent manner. PurS interacts with PurQ and PurL and is thought to assist in the transfer of the ammonia molecule from PurQ to PurL.</text>
</comment>
<dbReference type="GO" id="GO:0005737">
    <property type="term" value="C:cytoplasm"/>
    <property type="evidence" value="ECO:0007669"/>
    <property type="project" value="UniProtKB-SubCell"/>
</dbReference>
<comment type="catalytic activity">
    <reaction evidence="6">
        <text>N(2)-formyl-N(1)-(5-phospho-beta-D-ribosyl)glycinamide + L-glutamine + ATP + H2O = 2-formamido-N(1)-(5-O-phospho-beta-D-ribosyl)acetamidine + L-glutamate + ADP + phosphate + H(+)</text>
        <dbReference type="Rhea" id="RHEA:17129"/>
        <dbReference type="ChEBI" id="CHEBI:15377"/>
        <dbReference type="ChEBI" id="CHEBI:15378"/>
        <dbReference type="ChEBI" id="CHEBI:29985"/>
        <dbReference type="ChEBI" id="CHEBI:30616"/>
        <dbReference type="ChEBI" id="CHEBI:43474"/>
        <dbReference type="ChEBI" id="CHEBI:58359"/>
        <dbReference type="ChEBI" id="CHEBI:147286"/>
        <dbReference type="ChEBI" id="CHEBI:147287"/>
        <dbReference type="ChEBI" id="CHEBI:456216"/>
        <dbReference type="EC" id="6.3.5.3"/>
    </reaction>
</comment>
<reference evidence="8" key="1">
    <citation type="journal article" date="2014" name="Sci. Data">
        <title>Genomes of diverse isolates of the marine cyanobacterium Prochlorococcus.</title>
        <authorList>
            <person name="Biller S."/>
            <person name="Berube P."/>
            <person name="Thompson J."/>
            <person name="Kelly L."/>
            <person name="Roggensack S."/>
            <person name="Awad L."/>
            <person name="Roache-Johnson K."/>
            <person name="Ding H."/>
            <person name="Giovannoni S.J."/>
            <person name="Moore L.R."/>
            <person name="Chisholm S.W."/>
        </authorList>
    </citation>
    <scope>NUCLEOTIDE SEQUENCE [LARGE SCALE GENOMIC DNA]</scope>
    <source>
        <strain evidence="8">PAC1</strain>
    </source>
</reference>
<dbReference type="Pfam" id="PF02700">
    <property type="entry name" value="PurS"/>
    <property type="match status" value="1"/>
</dbReference>
<evidence type="ECO:0000256" key="4">
    <source>
        <dbReference type="ARBA" id="ARBA00022755"/>
    </source>
</evidence>
<dbReference type="Gene3D" id="3.30.1280.10">
    <property type="entry name" value="Phosphoribosylformylglycinamidine synthase subunit PurS"/>
    <property type="match status" value="1"/>
</dbReference>
<keyword evidence="5 6" id="KW-0067">ATP-binding</keyword>
<dbReference type="HAMAP" id="MF_01926">
    <property type="entry name" value="PurS"/>
    <property type="match status" value="1"/>
</dbReference>
<keyword evidence="4 6" id="KW-0658">Purine biosynthesis</keyword>
<comment type="subcellular location">
    <subcellularLocation>
        <location evidence="6">Cytoplasm</location>
    </subcellularLocation>
</comment>
<keyword evidence="1 6" id="KW-0963">Cytoplasm</keyword>
<dbReference type="AlphaFoldDB" id="A0A0A2C4R4"/>
<dbReference type="Proteomes" id="UP000030392">
    <property type="component" value="Unassembled WGS sequence"/>
</dbReference>
<dbReference type="EMBL" id="JNAX01000015">
    <property type="protein sequence ID" value="KGG19604.1"/>
    <property type="molecule type" value="Genomic_DNA"/>
</dbReference>
<evidence type="ECO:0000256" key="2">
    <source>
        <dbReference type="ARBA" id="ARBA00022598"/>
    </source>
</evidence>
<dbReference type="InterPro" id="IPR036604">
    <property type="entry name" value="PurS-like_sf"/>
</dbReference>
<protein>
    <recommendedName>
        <fullName evidence="6">Phosphoribosylformylglycinamidine synthase subunit PurS</fullName>
        <shortName evidence="6">FGAM synthase</shortName>
        <ecNumber evidence="6">6.3.5.3</ecNumber>
    </recommendedName>
    <alternativeName>
        <fullName evidence="6">Formylglycinamide ribonucleotide amidotransferase subunit III</fullName>
        <shortName evidence="6">FGAR amidotransferase III</shortName>
        <shortName evidence="6">FGAR-AT III</shortName>
    </alternativeName>
    <alternativeName>
        <fullName evidence="6">Phosphoribosylformylglycinamidine synthase subunit III</fullName>
    </alternativeName>
</protein>
<evidence type="ECO:0000256" key="6">
    <source>
        <dbReference type="HAMAP-Rule" id="MF_01926"/>
    </source>
</evidence>
<comment type="pathway">
    <text evidence="6">Purine metabolism; IMP biosynthesis via de novo pathway; 5-amino-1-(5-phospho-D-ribosyl)imidazole from N(2)-formyl-N(1)-(5-phospho-D-ribosyl)glycinamide: step 1/2.</text>
</comment>
<organism evidence="7 8">
    <name type="scientific">Prochlorococcus marinus str. PAC1</name>
    <dbReference type="NCBI Taxonomy" id="59924"/>
    <lineage>
        <taxon>Bacteria</taxon>
        <taxon>Bacillati</taxon>
        <taxon>Cyanobacteriota</taxon>
        <taxon>Cyanophyceae</taxon>
        <taxon>Synechococcales</taxon>
        <taxon>Prochlorococcaceae</taxon>
        <taxon>Prochlorococcus</taxon>
    </lineage>
</organism>
<dbReference type="NCBIfam" id="TIGR00302">
    <property type="entry name" value="phosphoribosylformylglycinamidine synthase subunit PurS"/>
    <property type="match status" value="1"/>
</dbReference>
<evidence type="ECO:0000256" key="5">
    <source>
        <dbReference type="ARBA" id="ARBA00022840"/>
    </source>
</evidence>
<evidence type="ECO:0000256" key="1">
    <source>
        <dbReference type="ARBA" id="ARBA00022490"/>
    </source>
</evidence>
<evidence type="ECO:0000256" key="3">
    <source>
        <dbReference type="ARBA" id="ARBA00022741"/>
    </source>
</evidence>
<dbReference type="SUPFAM" id="SSF82697">
    <property type="entry name" value="PurS-like"/>
    <property type="match status" value="1"/>
</dbReference>
<keyword evidence="2 6" id="KW-0436">Ligase</keyword>
<dbReference type="EC" id="6.3.5.3" evidence="6"/>
<dbReference type="InterPro" id="IPR003850">
    <property type="entry name" value="PurS"/>
</dbReference>
<evidence type="ECO:0000313" key="8">
    <source>
        <dbReference type="Proteomes" id="UP000030392"/>
    </source>
</evidence>
<gene>
    <name evidence="6" type="primary">purS</name>
    <name evidence="7" type="ORF">EV03_1989</name>
</gene>
<dbReference type="UniPathway" id="UPA00074">
    <property type="reaction ID" value="UER00128"/>
</dbReference>
<dbReference type="GO" id="GO:0004642">
    <property type="term" value="F:phosphoribosylformylglycinamidine synthase activity"/>
    <property type="evidence" value="ECO:0007669"/>
    <property type="project" value="UniProtKB-UniRule"/>
</dbReference>